<name>A0A7C8QVE3_ORBOL</name>
<evidence type="ECO:0000256" key="1">
    <source>
        <dbReference type="SAM" id="MobiDB-lite"/>
    </source>
</evidence>
<dbReference type="Proteomes" id="UP000472727">
    <property type="component" value="Unassembled WGS sequence"/>
</dbReference>
<organism evidence="2 3">
    <name type="scientific">Orbilia oligospora</name>
    <name type="common">Nematode-trapping fungus</name>
    <name type="synonym">Arthrobotrys oligospora</name>
    <dbReference type="NCBI Taxonomy" id="2813651"/>
    <lineage>
        <taxon>Eukaryota</taxon>
        <taxon>Fungi</taxon>
        <taxon>Dikarya</taxon>
        <taxon>Ascomycota</taxon>
        <taxon>Pezizomycotina</taxon>
        <taxon>Orbiliomycetes</taxon>
        <taxon>Orbiliales</taxon>
        <taxon>Orbiliaceae</taxon>
        <taxon>Orbilia</taxon>
    </lineage>
</organism>
<sequence length="478" mass="52502">MFRKLTTPDFGSGQMKDDVEVRKHITLVEISSCRASARAGGNFSSTDLVLRRESRKTKTKLKFGNFVRLPQIDILESEYLGQKKENTNFATAFDVPQGLPKKPAHHSLNGRNIVELCTNQVKFSKSTDQPRQRLAQRADSLEKKVSDLPLQKQLTFPPTYFFSPLSNLDTQVPKTTYNLDPIYPASAVPFYPTDYSEDIYTESLEEDLSLTMPVIPFFPNFPSDGLELLGSTCQTQLPSLVPLGATGQYIPQQYTQLPHTPQTQYAPSQYAPSPYAQSQPASPFATVQQRPMSAPQPGGHDSYNMLPSLQQPALAANSGYQLPSQPAITSSSLYMPISTSSMYQPSLVTPIVPSSATSNYHPISGHGHAHSLSLTSTPSIYDQKSNNPRTLPQPLSAGRVLSTLGAIPPSGLSLFGLTPEQQAFFQQRRLPPPPPPQPRVYSFENSTQTTIAETLAINKEKKANFPRSGRSVSPTSVA</sequence>
<evidence type="ECO:0000313" key="2">
    <source>
        <dbReference type="EMBL" id="KAF3225647.1"/>
    </source>
</evidence>
<reference evidence="2 3" key="1">
    <citation type="submission" date="2019-06" db="EMBL/GenBank/DDBJ databases">
        <authorList>
            <person name="Palmer J.M."/>
        </authorList>
    </citation>
    <scope>NUCLEOTIDE SEQUENCE [LARGE SCALE GENOMIC DNA]</scope>
    <source>
        <strain evidence="2 3">TWF106</strain>
    </source>
</reference>
<feature type="region of interest" description="Disordered" evidence="1">
    <location>
        <begin position="260"/>
        <end position="306"/>
    </location>
</feature>
<feature type="region of interest" description="Disordered" evidence="1">
    <location>
        <begin position="457"/>
        <end position="478"/>
    </location>
</feature>
<feature type="compositionally biased region" description="Low complexity" evidence="1">
    <location>
        <begin position="264"/>
        <end position="283"/>
    </location>
</feature>
<comment type="caution">
    <text evidence="2">The sequence shown here is derived from an EMBL/GenBank/DDBJ whole genome shotgun (WGS) entry which is preliminary data.</text>
</comment>
<dbReference type="AlphaFoldDB" id="A0A7C8QVE3"/>
<evidence type="ECO:0000313" key="3">
    <source>
        <dbReference type="Proteomes" id="UP000472727"/>
    </source>
</evidence>
<protein>
    <submittedName>
        <fullName evidence="2">Uncharacterized protein</fullName>
    </submittedName>
</protein>
<accession>A0A7C8QVE3</accession>
<dbReference type="EMBL" id="WIWS01000014">
    <property type="protein sequence ID" value="KAF3225647.1"/>
    <property type="molecule type" value="Genomic_DNA"/>
</dbReference>
<gene>
    <name evidence="2" type="ORF">TWF106_002163</name>
</gene>
<proteinExistence type="predicted"/>